<comment type="subunit">
    <text evidence="12">Part of the RNA polymerase complex.</text>
</comment>
<dbReference type="Gene3D" id="2.40.270.10">
    <property type="entry name" value="DNA-directed RNA polymerase, subunit 2, domain 6"/>
    <property type="match status" value="1"/>
</dbReference>
<evidence type="ECO:0000256" key="2">
    <source>
        <dbReference type="ARBA" id="ARBA00004496"/>
    </source>
</evidence>
<evidence type="ECO:0000313" key="20">
    <source>
        <dbReference type="EMBL" id="AUB45245.1"/>
    </source>
</evidence>
<evidence type="ECO:0000256" key="12">
    <source>
        <dbReference type="ARBA" id="ARBA00025838"/>
    </source>
</evidence>
<feature type="domain" description="DNA-directed RNA polymerase subunit 2 hybrid-binding" evidence="16">
    <location>
        <begin position="139"/>
        <end position="511"/>
    </location>
</feature>
<evidence type="ECO:0000256" key="7">
    <source>
        <dbReference type="ARBA" id="ARBA00022695"/>
    </source>
</evidence>
<evidence type="ECO:0000256" key="9">
    <source>
        <dbReference type="ARBA" id="ARBA00022833"/>
    </source>
</evidence>
<name>A0A2H4V6K0_HALSI</name>
<dbReference type="InterPro" id="IPR014724">
    <property type="entry name" value="RNA_pol_RPB2_OB-fold"/>
</dbReference>
<evidence type="ECO:0000256" key="14">
    <source>
        <dbReference type="RuleBase" id="RU363031"/>
    </source>
</evidence>
<evidence type="ECO:0000256" key="8">
    <source>
        <dbReference type="ARBA" id="ARBA00022723"/>
    </source>
</evidence>
<proteinExistence type="inferred from homology"/>
<feature type="domain" description="RNA polymerase Rpb2" evidence="18">
    <location>
        <begin position="9"/>
        <end position="70"/>
    </location>
</feature>
<comment type="cofactor">
    <cofactor evidence="1">
        <name>Zn(2+)</name>
        <dbReference type="ChEBI" id="CHEBI:29105"/>
    </cofactor>
</comment>
<dbReference type="Pfam" id="PF04567">
    <property type="entry name" value="RNA_pol_Rpb2_5"/>
    <property type="match status" value="1"/>
</dbReference>
<feature type="region of interest" description="Disordered" evidence="15">
    <location>
        <begin position="424"/>
        <end position="456"/>
    </location>
</feature>
<dbReference type="Pfam" id="PF04566">
    <property type="entry name" value="RNA_pol_Rpb2_4"/>
    <property type="match status" value="1"/>
</dbReference>
<dbReference type="InterPro" id="IPR015712">
    <property type="entry name" value="DNA-dir_RNA_pol_su2"/>
</dbReference>
<evidence type="ECO:0000256" key="10">
    <source>
        <dbReference type="ARBA" id="ARBA00023125"/>
    </source>
</evidence>
<dbReference type="InterPro" id="IPR007647">
    <property type="entry name" value="RNA_pol_Rpb2_5"/>
</dbReference>
<dbReference type="Gene3D" id="3.90.1070.20">
    <property type="match status" value="1"/>
</dbReference>
<dbReference type="InterPro" id="IPR007120">
    <property type="entry name" value="DNA-dir_RNAP_su2_dom"/>
</dbReference>
<keyword evidence="6 14" id="KW-0808">Transferase</keyword>
<dbReference type="Pfam" id="PF04560">
    <property type="entry name" value="RNA_pol_Rpb2_7"/>
    <property type="match status" value="1"/>
</dbReference>
<keyword evidence="9" id="KW-0862">Zinc</keyword>
<evidence type="ECO:0000256" key="13">
    <source>
        <dbReference type="ARBA" id="ARBA00048552"/>
    </source>
</evidence>
<dbReference type="Gene3D" id="3.90.1800.10">
    <property type="entry name" value="RNA polymerase alpha subunit dimerisation domain"/>
    <property type="match status" value="1"/>
</dbReference>
<comment type="catalytic activity">
    <reaction evidence="13 14">
        <text>RNA(n) + a ribonucleoside 5'-triphosphate = RNA(n+1) + diphosphate</text>
        <dbReference type="Rhea" id="RHEA:21248"/>
        <dbReference type="Rhea" id="RHEA-COMP:14527"/>
        <dbReference type="Rhea" id="RHEA-COMP:17342"/>
        <dbReference type="ChEBI" id="CHEBI:33019"/>
        <dbReference type="ChEBI" id="CHEBI:61557"/>
        <dbReference type="ChEBI" id="CHEBI:140395"/>
        <dbReference type="EC" id="2.7.7.6"/>
    </reaction>
</comment>
<evidence type="ECO:0000259" key="17">
    <source>
        <dbReference type="Pfam" id="PF04560"/>
    </source>
</evidence>
<feature type="compositionally biased region" description="Basic and acidic residues" evidence="15">
    <location>
        <begin position="441"/>
        <end position="450"/>
    </location>
</feature>
<keyword evidence="10" id="KW-0238">DNA-binding</keyword>
<dbReference type="GO" id="GO:0032549">
    <property type="term" value="F:ribonucleoside binding"/>
    <property type="evidence" value="ECO:0007669"/>
    <property type="project" value="InterPro"/>
</dbReference>
<feature type="region of interest" description="Disordered" evidence="15">
    <location>
        <begin position="301"/>
        <end position="330"/>
    </location>
</feature>
<dbReference type="PROSITE" id="PS01166">
    <property type="entry name" value="RNA_POL_BETA"/>
    <property type="match status" value="1"/>
</dbReference>
<sequence>MSTAREAKVYVNGSLVGTHENPEELAEQIREARRRGEVSEMVNVSVRDRTGEVIVNADAGRARRPLLVVENGEPVVTQEEVEAVKNGDIDFEDLVEAGTVEFIDAEEEEDILVGVEEEELTADHTHLEIDPQLPFGIGAGMIPYPEHNASPRPTMGAGMIQQSLGLPAANYRPRPDTRQHLLHYPQKAMVHTQTTEQIGYDDRPAGQNFVVAVMSYEGFNIEDALVMNKGSVERALSRSHLPRTYEGEERRYPGGQEDRFEIPGDDVRGARGEDAYTHLDDDGLVNPETKVDDSSVLFRKTSPPRFLEEPEDMGGLSPQKRRETSVTMRSGEDPVVDTVTLMEGEDGSKLAKVSVRDPRIPELGDKFASRHGQKGVVGHLAPQEDMPFTQEGVVPDLVLNPHALPSRMTVGHVLEMLGGKAGSLDGRSVDGTPFTGEGEDEIRGTLEDRGPPSSGKEVMYSGVSGEKIEAEIFVGTIFYHKLYHMVSNKLHARSKGPVQVLTRQPTEGRAREGGLRVGEMERDTVIGHGAAMVLKERLLDSSDREEPHVCGNCGMTAVENYEQRRVYCPNCEEETDVHSIEPSYAFKLLLDEMKALGIAPRLELEEAV</sequence>
<evidence type="ECO:0000256" key="11">
    <source>
        <dbReference type="ARBA" id="ARBA00023163"/>
    </source>
</evidence>
<evidence type="ECO:0000259" key="16">
    <source>
        <dbReference type="Pfam" id="PF00562"/>
    </source>
</evidence>
<dbReference type="GO" id="GO:0005737">
    <property type="term" value="C:cytoplasm"/>
    <property type="evidence" value="ECO:0007669"/>
    <property type="project" value="UniProtKB-SubCell"/>
</dbReference>
<evidence type="ECO:0000256" key="15">
    <source>
        <dbReference type="SAM" id="MobiDB-lite"/>
    </source>
</evidence>
<dbReference type="Pfam" id="PF00562">
    <property type="entry name" value="RNA_pol_Rpb2_6"/>
    <property type="match status" value="1"/>
</dbReference>
<evidence type="ECO:0000256" key="4">
    <source>
        <dbReference type="ARBA" id="ARBA00022478"/>
    </source>
</evidence>
<dbReference type="CDD" id="cd00653">
    <property type="entry name" value="RNA_pol_B_RPB2"/>
    <property type="match status" value="1"/>
</dbReference>
<evidence type="ECO:0000259" key="19">
    <source>
        <dbReference type="Pfam" id="PF04567"/>
    </source>
</evidence>
<dbReference type="GO" id="GO:0000428">
    <property type="term" value="C:DNA-directed RNA polymerase complex"/>
    <property type="evidence" value="ECO:0007669"/>
    <property type="project" value="UniProtKB-KW"/>
</dbReference>
<dbReference type="GO" id="GO:0003899">
    <property type="term" value="F:DNA-directed RNA polymerase activity"/>
    <property type="evidence" value="ECO:0007669"/>
    <property type="project" value="UniProtKB-EC"/>
</dbReference>
<feature type="domain" description="RNA polymerase Rpb2" evidence="17">
    <location>
        <begin position="513"/>
        <end position="604"/>
    </location>
</feature>
<evidence type="ECO:0000259" key="18">
    <source>
        <dbReference type="Pfam" id="PF04566"/>
    </source>
</evidence>
<dbReference type="GO" id="GO:0008270">
    <property type="term" value="F:zinc ion binding"/>
    <property type="evidence" value="ECO:0007669"/>
    <property type="project" value="InterPro"/>
</dbReference>
<protein>
    <recommendedName>
        <fullName evidence="14">DNA-directed RNA polymerase subunit beta</fullName>
        <ecNumber evidence="14">2.7.7.6</ecNumber>
    </recommendedName>
</protein>
<comment type="function">
    <text evidence="14">DNA-dependent RNA polymerase catalyzes the transcription of DNA into RNA using the four ribonucleoside triphosphates as substrates.</text>
</comment>
<dbReference type="AlphaFoldDB" id="A0A2H4V6K0"/>
<dbReference type="NCBIfam" id="TIGR03670">
    <property type="entry name" value="rpoB_arch"/>
    <property type="match status" value="1"/>
</dbReference>
<reference evidence="20" key="1">
    <citation type="submission" date="2016-11" db="EMBL/GenBank/DDBJ databases">
        <title>Biogeography of Halobacterium salinarum may reveal the limits of microbe life in hypersaline environments.</title>
        <authorList>
            <person name="He S.-T."/>
        </authorList>
    </citation>
    <scope>NUCLEOTIDE SEQUENCE</scope>
    <source>
        <strain evidence="20">HJ-4</strain>
    </source>
</reference>
<feature type="domain" description="RNA polymerase Rpb2" evidence="19">
    <location>
        <begin position="91"/>
        <end position="123"/>
    </location>
</feature>
<feature type="region of interest" description="Disordered" evidence="15">
    <location>
        <begin position="244"/>
        <end position="267"/>
    </location>
</feature>
<dbReference type="GO" id="GO:0006351">
    <property type="term" value="P:DNA-templated transcription"/>
    <property type="evidence" value="ECO:0007669"/>
    <property type="project" value="InterPro"/>
</dbReference>
<dbReference type="InterPro" id="IPR007121">
    <property type="entry name" value="RNA_pol_bsu_CS"/>
</dbReference>
<evidence type="ECO:0000256" key="5">
    <source>
        <dbReference type="ARBA" id="ARBA00022490"/>
    </source>
</evidence>
<dbReference type="InterPro" id="IPR037033">
    <property type="entry name" value="DNA-dir_RNAP_su2_hyb_sf"/>
</dbReference>
<dbReference type="InterPro" id="IPR019969">
    <property type="entry name" value="RNAP_Rpo2"/>
</dbReference>
<dbReference type="PANTHER" id="PTHR20856">
    <property type="entry name" value="DNA-DIRECTED RNA POLYMERASE I SUBUNIT 2"/>
    <property type="match status" value="1"/>
</dbReference>
<dbReference type="EC" id="2.7.7.6" evidence="14"/>
<dbReference type="InterPro" id="IPR007646">
    <property type="entry name" value="RNA_pol_Rpb2_4"/>
</dbReference>
<comment type="subcellular location">
    <subcellularLocation>
        <location evidence="2">Cytoplasm</location>
    </subcellularLocation>
</comment>
<keyword evidence="11 14" id="KW-0804">Transcription</keyword>
<keyword evidence="4 14" id="KW-0240">DNA-directed RNA polymerase</keyword>
<dbReference type="SUPFAM" id="SSF64484">
    <property type="entry name" value="beta and beta-prime subunits of DNA dependent RNA-polymerase"/>
    <property type="match status" value="1"/>
</dbReference>
<dbReference type="Gene3D" id="2.40.50.150">
    <property type="match status" value="1"/>
</dbReference>
<dbReference type="EMBL" id="KY100393">
    <property type="protein sequence ID" value="AUB45245.1"/>
    <property type="molecule type" value="Genomic_DNA"/>
</dbReference>
<dbReference type="FunFam" id="2.40.270.10:FF:000011">
    <property type="entry name" value="DNA-directed RNA polymerase subunit beta"/>
    <property type="match status" value="1"/>
</dbReference>
<dbReference type="GO" id="GO:0003677">
    <property type="term" value="F:DNA binding"/>
    <property type="evidence" value="ECO:0007669"/>
    <property type="project" value="UniProtKB-KW"/>
</dbReference>
<dbReference type="InterPro" id="IPR007641">
    <property type="entry name" value="RNA_pol_Rpb2_7"/>
</dbReference>
<keyword evidence="5" id="KW-0963">Cytoplasm</keyword>
<accession>A0A2H4V6K0</accession>
<evidence type="ECO:0000256" key="1">
    <source>
        <dbReference type="ARBA" id="ARBA00001947"/>
    </source>
</evidence>
<keyword evidence="7 14" id="KW-0548">Nucleotidyltransferase</keyword>
<keyword evidence="8" id="KW-0479">Metal-binding</keyword>
<evidence type="ECO:0000256" key="6">
    <source>
        <dbReference type="ARBA" id="ARBA00022679"/>
    </source>
</evidence>
<organism evidence="20">
    <name type="scientific">Halobacterium salinarum</name>
    <name type="common">Halobacterium halobium</name>
    <dbReference type="NCBI Taxonomy" id="2242"/>
    <lineage>
        <taxon>Archaea</taxon>
        <taxon>Methanobacteriati</taxon>
        <taxon>Methanobacteriota</taxon>
        <taxon>Stenosarchaea group</taxon>
        <taxon>Halobacteria</taxon>
        <taxon>Halobacteriales</taxon>
        <taxon>Halobacteriaceae</taxon>
        <taxon>Halobacterium</taxon>
    </lineage>
</organism>
<evidence type="ECO:0000256" key="3">
    <source>
        <dbReference type="ARBA" id="ARBA00006835"/>
    </source>
</evidence>
<comment type="similarity">
    <text evidence="3 14">Belongs to the RNA polymerase beta chain family.</text>
</comment>
<gene>
    <name evidence="20" type="primary">rpoB</name>
</gene>